<dbReference type="AlphaFoldDB" id="A0AAW0A2F1"/>
<dbReference type="SUPFAM" id="SSF52047">
    <property type="entry name" value="RNI-like"/>
    <property type="match status" value="1"/>
</dbReference>
<gene>
    <name evidence="1" type="ORF">R3P38DRAFT_3219736</name>
</gene>
<dbReference type="Proteomes" id="UP001362999">
    <property type="component" value="Unassembled WGS sequence"/>
</dbReference>
<evidence type="ECO:0000313" key="2">
    <source>
        <dbReference type="Proteomes" id="UP001362999"/>
    </source>
</evidence>
<keyword evidence="2" id="KW-1185">Reference proteome</keyword>
<dbReference type="EMBL" id="JAWWNJ010000090">
    <property type="protein sequence ID" value="KAK6997527.1"/>
    <property type="molecule type" value="Genomic_DNA"/>
</dbReference>
<name>A0AAW0A2F1_9AGAR</name>
<dbReference type="Gene3D" id="3.80.10.10">
    <property type="entry name" value="Ribonuclease Inhibitor"/>
    <property type="match status" value="1"/>
</dbReference>
<accession>A0AAW0A2F1</accession>
<evidence type="ECO:0000313" key="1">
    <source>
        <dbReference type="EMBL" id="KAK6997527.1"/>
    </source>
</evidence>
<dbReference type="PANTHER" id="PTHR38926">
    <property type="entry name" value="F-BOX DOMAIN CONTAINING PROTEIN, EXPRESSED"/>
    <property type="match status" value="1"/>
</dbReference>
<proteinExistence type="predicted"/>
<organism evidence="1 2">
    <name type="scientific">Favolaschia claudopus</name>
    <dbReference type="NCBI Taxonomy" id="2862362"/>
    <lineage>
        <taxon>Eukaryota</taxon>
        <taxon>Fungi</taxon>
        <taxon>Dikarya</taxon>
        <taxon>Basidiomycota</taxon>
        <taxon>Agaricomycotina</taxon>
        <taxon>Agaricomycetes</taxon>
        <taxon>Agaricomycetidae</taxon>
        <taxon>Agaricales</taxon>
        <taxon>Marasmiineae</taxon>
        <taxon>Mycenaceae</taxon>
        <taxon>Favolaschia</taxon>
    </lineage>
</organism>
<protein>
    <recommendedName>
        <fullName evidence="3">F-box domain-containing protein</fullName>
    </recommendedName>
</protein>
<dbReference type="InterPro" id="IPR032675">
    <property type="entry name" value="LRR_dom_sf"/>
</dbReference>
<sequence length="477" mass="54189">MSRFVTVASLETDDILAEIFREFVFWADDDILHCGDGPWVLSHVCRSWRKITLTHPEVWSTIHLEDPDFDSLGVINARWDDADDDLEDTSQRLFDLLNLALARSQNVPLNVKLNVSSTDDESGLSVRLIRAVVAHSNRWKSADLTITTDNLPLFAPIRNRLSLLTELTLGSTTLGVFAQPFPFTNNAPRLERVDLNGFHHRITSLPWRSIRHFSEMHIFRSPPSATESYLNLLRTNPELESVELTYSSRASSPQSSVTHRSLRRLVTSEPDILRHLNLPKLEELVVSEPKDGTFAAIASLLQRSRCSLRSLHLAGFALVDKEALAIFGSCNQSLRELTLVSTGYDEHVKTILELLMRKLHDTSFLSSLEVLKIIISRDYDEMRPMKKPYAISFIDDTFVDMVVARWDRRLTANSGPHLKRVFVLVELPSTVGLSKSRGVEHLRRMGDEGLDVFVRARDPRGLDFEQDAKDISYVYDV</sequence>
<comment type="caution">
    <text evidence="1">The sequence shown here is derived from an EMBL/GenBank/DDBJ whole genome shotgun (WGS) entry which is preliminary data.</text>
</comment>
<evidence type="ECO:0008006" key="3">
    <source>
        <dbReference type="Google" id="ProtNLM"/>
    </source>
</evidence>
<dbReference type="PANTHER" id="PTHR38926:SF5">
    <property type="entry name" value="F-BOX AND LEUCINE-RICH REPEAT PROTEIN 6"/>
    <property type="match status" value="1"/>
</dbReference>
<reference evidence="1 2" key="1">
    <citation type="journal article" date="2024" name="J Genomics">
        <title>Draft genome sequencing and assembly of Favolaschia claudopus CIRM-BRFM 2984 isolated from oak limbs.</title>
        <authorList>
            <person name="Navarro D."/>
            <person name="Drula E."/>
            <person name="Chaduli D."/>
            <person name="Cazenave R."/>
            <person name="Ahrendt S."/>
            <person name="Wang J."/>
            <person name="Lipzen A."/>
            <person name="Daum C."/>
            <person name="Barry K."/>
            <person name="Grigoriev I.V."/>
            <person name="Favel A."/>
            <person name="Rosso M.N."/>
            <person name="Martin F."/>
        </authorList>
    </citation>
    <scope>NUCLEOTIDE SEQUENCE [LARGE SCALE GENOMIC DNA]</scope>
    <source>
        <strain evidence="1 2">CIRM-BRFM 2984</strain>
    </source>
</reference>